<accession>A0A6A6MIF2</accession>
<evidence type="ECO:0000313" key="2">
    <source>
        <dbReference type="Proteomes" id="UP000467840"/>
    </source>
</evidence>
<proteinExistence type="predicted"/>
<sequence length="119" mass="13097">MIRYYIGLDKVSENPYDRTSNPDGIIQLGLPENRLCFVLIEKWMAKNLRDSIMGTDGGDLNILGIATYQPFDGLMELKAIANFKSQVVGRAVLFDSLQMVLTAGATPAVEILCFCLAGH</sequence>
<keyword evidence="2" id="KW-1185">Reference proteome</keyword>
<gene>
    <name evidence="1" type="ORF">GH714_026726</name>
</gene>
<dbReference type="Gene3D" id="3.40.640.10">
    <property type="entry name" value="Type I PLP-dependent aspartate aminotransferase-like (Major domain)"/>
    <property type="match status" value="1"/>
</dbReference>
<dbReference type="InterPro" id="IPR015422">
    <property type="entry name" value="PyrdxlP-dep_Trfase_small"/>
</dbReference>
<dbReference type="EMBL" id="JAAGAX010000006">
    <property type="protein sequence ID" value="KAF2311789.1"/>
    <property type="molecule type" value="Genomic_DNA"/>
</dbReference>
<name>A0A6A6MIF2_HEVBR</name>
<reference evidence="1 2" key="1">
    <citation type="journal article" date="2020" name="Mol. Plant">
        <title>The Chromosome-Based Rubber Tree Genome Provides New Insights into Spurge Genome Evolution and Rubber Biosynthesis.</title>
        <authorList>
            <person name="Liu J."/>
            <person name="Shi C."/>
            <person name="Shi C.C."/>
            <person name="Li W."/>
            <person name="Zhang Q.J."/>
            <person name="Zhang Y."/>
            <person name="Li K."/>
            <person name="Lu H.F."/>
            <person name="Shi C."/>
            <person name="Zhu S.T."/>
            <person name="Xiao Z.Y."/>
            <person name="Nan H."/>
            <person name="Yue Y."/>
            <person name="Zhu X.G."/>
            <person name="Wu Y."/>
            <person name="Hong X.N."/>
            <person name="Fan G.Y."/>
            <person name="Tong Y."/>
            <person name="Zhang D."/>
            <person name="Mao C.L."/>
            <person name="Liu Y.L."/>
            <person name="Hao S.J."/>
            <person name="Liu W.Q."/>
            <person name="Lv M.Q."/>
            <person name="Zhang H.B."/>
            <person name="Liu Y."/>
            <person name="Hu-Tang G.R."/>
            <person name="Wang J.P."/>
            <person name="Wang J.H."/>
            <person name="Sun Y.H."/>
            <person name="Ni S.B."/>
            <person name="Chen W.B."/>
            <person name="Zhang X.C."/>
            <person name="Jiao Y.N."/>
            <person name="Eichler E.E."/>
            <person name="Li G.H."/>
            <person name="Liu X."/>
            <person name="Gao L.Z."/>
        </authorList>
    </citation>
    <scope>NUCLEOTIDE SEQUENCE [LARGE SCALE GENOMIC DNA]</scope>
    <source>
        <strain evidence="2">cv. GT1</strain>
        <tissue evidence="1">Leaf</tissue>
    </source>
</reference>
<dbReference type="Proteomes" id="UP000467840">
    <property type="component" value="Chromosome 14"/>
</dbReference>
<dbReference type="Gene3D" id="3.90.1150.10">
    <property type="entry name" value="Aspartate Aminotransferase, domain 1"/>
    <property type="match status" value="1"/>
</dbReference>
<organism evidence="1 2">
    <name type="scientific">Hevea brasiliensis</name>
    <name type="common">Para rubber tree</name>
    <name type="synonym">Siphonia brasiliensis</name>
    <dbReference type="NCBI Taxonomy" id="3981"/>
    <lineage>
        <taxon>Eukaryota</taxon>
        <taxon>Viridiplantae</taxon>
        <taxon>Streptophyta</taxon>
        <taxon>Embryophyta</taxon>
        <taxon>Tracheophyta</taxon>
        <taxon>Spermatophyta</taxon>
        <taxon>Magnoliopsida</taxon>
        <taxon>eudicotyledons</taxon>
        <taxon>Gunneridae</taxon>
        <taxon>Pentapetalae</taxon>
        <taxon>rosids</taxon>
        <taxon>fabids</taxon>
        <taxon>Malpighiales</taxon>
        <taxon>Euphorbiaceae</taxon>
        <taxon>Crotonoideae</taxon>
        <taxon>Micrandreae</taxon>
        <taxon>Hevea</taxon>
    </lineage>
</organism>
<comment type="caution">
    <text evidence="1">The sequence shown here is derived from an EMBL/GenBank/DDBJ whole genome shotgun (WGS) entry which is preliminary data.</text>
</comment>
<protein>
    <submittedName>
        <fullName evidence="1">Uncharacterized protein</fullName>
    </submittedName>
</protein>
<dbReference type="InterPro" id="IPR015424">
    <property type="entry name" value="PyrdxlP-dep_Trfase"/>
</dbReference>
<dbReference type="PRINTS" id="PR00753">
    <property type="entry name" value="ACCSYNTHASE"/>
</dbReference>
<dbReference type="AlphaFoldDB" id="A0A6A6MIF2"/>
<dbReference type="InterPro" id="IPR015421">
    <property type="entry name" value="PyrdxlP-dep_Trfase_major"/>
</dbReference>
<evidence type="ECO:0000313" key="1">
    <source>
        <dbReference type="EMBL" id="KAF2311789.1"/>
    </source>
</evidence>
<dbReference type="SUPFAM" id="SSF53383">
    <property type="entry name" value="PLP-dependent transferases"/>
    <property type="match status" value="1"/>
</dbReference>